<evidence type="ECO:0000313" key="4">
    <source>
        <dbReference type="Proteomes" id="UP000680865"/>
    </source>
</evidence>
<dbReference type="EMBL" id="BOQP01000004">
    <property type="protein sequence ID" value="GIM67940.1"/>
    <property type="molecule type" value="Genomic_DNA"/>
</dbReference>
<gene>
    <name evidence="3" type="ORF">Aco04nite_08490</name>
</gene>
<dbReference type="Gene3D" id="3.40.50.1820">
    <property type="entry name" value="alpha/beta hydrolase"/>
    <property type="match status" value="1"/>
</dbReference>
<dbReference type="AlphaFoldDB" id="A0A919S969"/>
<dbReference type="RefSeq" id="WP_212995841.1">
    <property type="nucleotide sequence ID" value="NZ_BAAATW010000002.1"/>
</dbReference>
<dbReference type="InterPro" id="IPR029058">
    <property type="entry name" value="AB_hydrolase_fold"/>
</dbReference>
<dbReference type="GO" id="GO:0016787">
    <property type="term" value="F:hydrolase activity"/>
    <property type="evidence" value="ECO:0007669"/>
    <property type="project" value="UniProtKB-KW"/>
</dbReference>
<dbReference type="InterPro" id="IPR013094">
    <property type="entry name" value="AB_hydrolase_3"/>
</dbReference>
<dbReference type="SUPFAM" id="SSF53474">
    <property type="entry name" value="alpha/beta-Hydrolases"/>
    <property type="match status" value="1"/>
</dbReference>
<protein>
    <submittedName>
        <fullName evidence="3">Esterase</fullName>
    </submittedName>
</protein>
<name>A0A919S969_9ACTN</name>
<evidence type="ECO:0000256" key="1">
    <source>
        <dbReference type="ARBA" id="ARBA00022801"/>
    </source>
</evidence>
<sequence length="323" mass="34235">MTTPVPFDAQLQVAYNAMAEAGMEPISLERLAQVRAEDLTEVMSAEELTRNGRFTVTERTVPGLPGNPGIAMLICTPVGVPGPRPAIYHTHGGGMFTGDHRIGLGDLLDTAGRFGATLLSVGYRLAPEHPHPAPIDDVYAGLLWTADQAGELGIDPHRIIAAGTSAGGGLTAALALRVRDQGGPALLGQWLMCPMLDDRNNSASVQQMAGLDIWDTVWNGFGWTALLGDARGGPDVSPYAAPARATDLSGLPPAFIDAGSAESLRDEGMAYANRIWQAGGEAELHIWAGGYHVFDWTAPDARISVAAREARISWLDRLLADPK</sequence>
<evidence type="ECO:0000313" key="3">
    <source>
        <dbReference type="EMBL" id="GIM67940.1"/>
    </source>
</evidence>
<dbReference type="Pfam" id="PF07859">
    <property type="entry name" value="Abhydrolase_3"/>
    <property type="match status" value="1"/>
</dbReference>
<dbReference type="PANTHER" id="PTHR48081:SF8">
    <property type="entry name" value="ALPHA_BETA HYDROLASE FOLD-3 DOMAIN-CONTAINING PROTEIN-RELATED"/>
    <property type="match status" value="1"/>
</dbReference>
<evidence type="ECO:0000259" key="2">
    <source>
        <dbReference type="Pfam" id="PF07859"/>
    </source>
</evidence>
<comment type="caution">
    <text evidence="3">The sequence shown here is derived from an EMBL/GenBank/DDBJ whole genome shotgun (WGS) entry which is preliminary data.</text>
</comment>
<organism evidence="3 4">
    <name type="scientific">Winogradskya consettensis</name>
    <dbReference type="NCBI Taxonomy" id="113560"/>
    <lineage>
        <taxon>Bacteria</taxon>
        <taxon>Bacillati</taxon>
        <taxon>Actinomycetota</taxon>
        <taxon>Actinomycetes</taxon>
        <taxon>Micromonosporales</taxon>
        <taxon>Micromonosporaceae</taxon>
        <taxon>Winogradskya</taxon>
    </lineage>
</organism>
<proteinExistence type="predicted"/>
<dbReference type="Proteomes" id="UP000680865">
    <property type="component" value="Unassembled WGS sequence"/>
</dbReference>
<keyword evidence="4" id="KW-1185">Reference proteome</keyword>
<dbReference type="InterPro" id="IPR050300">
    <property type="entry name" value="GDXG_lipolytic_enzyme"/>
</dbReference>
<accession>A0A919S969</accession>
<feature type="domain" description="Alpha/beta hydrolase fold-3" evidence="2">
    <location>
        <begin position="88"/>
        <end position="294"/>
    </location>
</feature>
<reference evidence="3" key="1">
    <citation type="submission" date="2021-03" db="EMBL/GenBank/DDBJ databases">
        <title>Whole genome shotgun sequence of Actinoplanes consettensis NBRC 14913.</title>
        <authorList>
            <person name="Komaki H."/>
            <person name="Tamura T."/>
        </authorList>
    </citation>
    <scope>NUCLEOTIDE SEQUENCE</scope>
    <source>
        <strain evidence="3">NBRC 14913</strain>
    </source>
</reference>
<keyword evidence="1" id="KW-0378">Hydrolase</keyword>
<dbReference type="PANTHER" id="PTHR48081">
    <property type="entry name" value="AB HYDROLASE SUPERFAMILY PROTEIN C4A8.06C"/>
    <property type="match status" value="1"/>
</dbReference>